<proteinExistence type="predicted"/>
<accession>A0AAU2UZM5</accession>
<protein>
    <submittedName>
        <fullName evidence="1">Uncharacterized protein</fullName>
    </submittedName>
</protein>
<dbReference type="AlphaFoldDB" id="A0AAU2UZM5"/>
<evidence type="ECO:0000313" key="1">
    <source>
        <dbReference type="EMBL" id="WTW60587.1"/>
    </source>
</evidence>
<name>A0AAU2UZM5_9ACTN</name>
<gene>
    <name evidence="1" type="ORF">OG549_07985</name>
</gene>
<reference evidence="1" key="1">
    <citation type="submission" date="2022-10" db="EMBL/GenBank/DDBJ databases">
        <title>The complete genomes of actinobacterial strains from the NBC collection.</title>
        <authorList>
            <person name="Joergensen T.S."/>
            <person name="Alvarez Arevalo M."/>
            <person name="Sterndorff E.B."/>
            <person name="Faurdal D."/>
            <person name="Vuksanovic O."/>
            <person name="Mourched A.-S."/>
            <person name="Charusanti P."/>
            <person name="Shaw S."/>
            <person name="Blin K."/>
            <person name="Weber T."/>
        </authorList>
    </citation>
    <scope>NUCLEOTIDE SEQUENCE</scope>
    <source>
        <strain evidence="1">NBC_00003</strain>
    </source>
</reference>
<dbReference type="EMBL" id="CP108318">
    <property type="protein sequence ID" value="WTW60587.1"/>
    <property type="molecule type" value="Genomic_DNA"/>
</dbReference>
<organism evidence="1">
    <name type="scientific">Streptomyces sp. NBC_00003</name>
    <dbReference type="NCBI Taxonomy" id="2903608"/>
    <lineage>
        <taxon>Bacteria</taxon>
        <taxon>Bacillati</taxon>
        <taxon>Actinomycetota</taxon>
        <taxon>Actinomycetes</taxon>
        <taxon>Kitasatosporales</taxon>
        <taxon>Streptomycetaceae</taxon>
        <taxon>Streptomyces</taxon>
    </lineage>
</organism>
<sequence>MTDNARPTLPVLDGRHQLTVHAVTPAPDSFSIAYSIAPALPEDPDGTDPILLTLEAKDDLGNEYTDWGGAFGLAPDGTRTEGTITGQPALPTEAGELHVQLTFLQAGKEFPHELTLRLPTHN</sequence>